<feature type="chain" id="PRO_5001494990" evidence="2">
    <location>
        <begin position="17"/>
        <end position="553"/>
    </location>
</feature>
<feature type="region of interest" description="Disordered" evidence="1">
    <location>
        <begin position="370"/>
        <end position="430"/>
    </location>
</feature>
<reference evidence="4" key="1">
    <citation type="journal article" date="2015" name="Nat. Genet.">
        <title>The genome and transcriptome of the zoonotic hookworm Ancylostoma ceylanicum identify infection-specific gene families.</title>
        <authorList>
            <person name="Schwarz E.M."/>
            <person name="Hu Y."/>
            <person name="Antoshechkin I."/>
            <person name="Miller M.M."/>
            <person name="Sternberg P.W."/>
            <person name="Aroian R.V."/>
        </authorList>
    </citation>
    <scope>NUCLEOTIDE SEQUENCE</scope>
    <source>
        <strain evidence="4">HY135</strain>
    </source>
</reference>
<dbReference type="AlphaFoldDB" id="A0A016WWS3"/>
<evidence type="ECO:0000256" key="2">
    <source>
        <dbReference type="SAM" id="SignalP"/>
    </source>
</evidence>
<evidence type="ECO:0000313" key="4">
    <source>
        <dbReference type="Proteomes" id="UP000024635"/>
    </source>
</evidence>
<accession>A0A016WWS3</accession>
<feature type="region of interest" description="Disordered" evidence="1">
    <location>
        <begin position="236"/>
        <end position="345"/>
    </location>
</feature>
<organism evidence="3 4">
    <name type="scientific">Ancylostoma ceylanicum</name>
    <dbReference type="NCBI Taxonomy" id="53326"/>
    <lineage>
        <taxon>Eukaryota</taxon>
        <taxon>Metazoa</taxon>
        <taxon>Ecdysozoa</taxon>
        <taxon>Nematoda</taxon>
        <taxon>Chromadorea</taxon>
        <taxon>Rhabditida</taxon>
        <taxon>Rhabditina</taxon>
        <taxon>Rhabditomorpha</taxon>
        <taxon>Strongyloidea</taxon>
        <taxon>Ancylostomatidae</taxon>
        <taxon>Ancylostomatinae</taxon>
        <taxon>Ancylostoma</taxon>
    </lineage>
</organism>
<feature type="compositionally biased region" description="Polar residues" evidence="1">
    <location>
        <begin position="236"/>
        <end position="248"/>
    </location>
</feature>
<dbReference type="Proteomes" id="UP000024635">
    <property type="component" value="Unassembled WGS sequence"/>
</dbReference>
<comment type="caution">
    <text evidence="3">The sequence shown here is derived from an EMBL/GenBank/DDBJ whole genome shotgun (WGS) entry which is preliminary data.</text>
</comment>
<keyword evidence="2" id="KW-0732">Signal</keyword>
<dbReference type="OrthoDB" id="5873454at2759"/>
<feature type="region of interest" description="Disordered" evidence="1">
    <location>
        <begin position="70"/>
        <end position="93"/>
    </location>
</feature>
<feature type="compositionally biased region" description="Basic and acidic residues" evidence="1">
    <location>
        <begin position="397"/>
        <end position="406"/>
    </location>
</feature>
<evidence type="ECO:0000313" key="3">
    <source>
        <dbReference type="EMBL" id="EYC44100.1"/>
    </source>
</evidence>
<proteinExistence type="predicted"/>
<gene>
    <name evidence="3" type="primary">Acey_s0472.g2068</name>
    <name evidence="3" type="synonym">Acey-C16B8.2</name>
    <name evidence="3" type="ORF">Y032_0472g2068</name>
</gene>
<feature type="region of interest" description="Disordered" evidence="1">
    <location>
        <begin position="133"/>
        <end position="192"/>
    </location>
</feature>
<feature type="signal peptide" evidence="2">
    <location>
        <begin position="1"/>
        <end position="16"/>
    </location>
</feature>
<keyword evidence="4" id="KW-1185">Reference proteome</keyword>
<feature type="compositionally biased region" description="Polar residues" evidence="1">
    <location>
        <begin position="140"/>
        <end position="154"/>
    </location>
</feature>
<feature type="compositionally biased region" description="Basic and acidic residues" evidence="1">
    <location>
        <begin position="172"/>
        <end position="181"/>
    </location>
</feature>
<evidence type="ECO:0000256" key="1">
    <source>
        <dbReference type="SAM" id="MobiDB-lite"/>
    </source>
</evidence>
<name>A0A016WWS3_9BILA</name>
<protein>
    <submittedName>
        <fullName evidence="3">Uncharacterized protein</fullName>
    </submittedName>
</protein>
<dbReference type="EMBL" id="JARK01000072">
    <property type="protein sequence ID" value="EYC44100.1"/>
    <property type="molecule type" value="Genomic_DNA"/>
</dbReference>
<sequence length="553" mass="59425">MLFIFLLMLVIHATASISVGRDFSTTEKAPFSVEAGIFSNEETGRVFPMAPDTDFEEAQAALKSLRGDSSLISEAKPPGFEPQPPGVQETPENSELVRNAHGRTKTLAQIDYPSTAAASYGEPVDNAVESFGSKEVPVEQQESSGEQKITTTGSHADVEFSSPDSEGSGQDELNRSVEKVSGEVGQYPSDEHLSTYAEVANEGRQTVRGTAAAPGYDDISNDGYGSVISQLTTTLSDSGYDSVPQSTPMPDAGYDGVPQNTIIPQQGYDAAPQTTVMPDVGYEGAGQKTIPQGAGYDVITQTTPVPEVNYDRAPQSSSYGLPQTPGYEGAPQYSSSYSYPAPDEITKTTAPITSTYSLVDQKQLQDFSEAVKERSDYDQAVLNPPVVKKISGSNEADQPKKYKEDPASNSATPKSALIGPPADRAPPRRGAVEGCPEPALCAKNCFVYINENGCQDCQCLWQALACDSDDDCPEAVQYCDLGKCNCRPGLRQDMTRSGFCEADPEFRGPLPPVDLGHFSRRARRATPTDVDSTKIENDIVIPHDTRTVLSRVF</sequence>